<reference evidence="1 2" key="1">
    <citation type="journal article" date="2014" name="BMC Genomics">
        <title>Genome and secretome analysis of the hemibiotrophic fungal pathogen, Moniliophthora roreri, which causes frosty pod rot disease of cacao: mechanisms of the biotrophic and necrotrophic phases.</title>
        <authorList>
            <person name="Meinhardt L.W."/>
            <person name="Costa G.G.L."/>
            <person name="Thomazella D.P.T."/>
            <person name="Teixeira P.J.P.L."/>
            <person name="Carazzolle M.F."/>
            <person name="Schuster S.C."/>
            <person name="Carlson J.E."/>
            <person name="Guiltinan M.J."/>
            <person name="Mieczkowski P."/>
            <person name="Farmer A."/>
            <person name="Ramaraj T."/>
            <person name="Crozier J."/>
            <person name="Davis R.E."/>
            <person name="Shao J."/>
            <person name="Melnick R.L."/>
            <person name="Pereira G.A.G."/>
            <person name="Bailey B.A."/>
        </authorList>
    </citation>
    <scope>NUCLEOTIDE SEQUENCE [LARGE SCALE GENOMIC DNA]</scope>
    <source>
        <strain evidence="1 2">MCA 2997</strain>
    </source>
</reference>
<evidence type="ECO:0000313" key="1">
    <source>
        <dbReference type="EMBL" id="ESK89029.1"/>
    </source>
</evidence>
<proteinExistence type="predicted"/>
<dbReference type="HOGENOM" id="CLU_1886297_0_0_1"/>
<organism evidence="1 2">
    <name type="scientific">Moniliophthora roreri (strain MCA 2997)</name>
    <name type="common">Cocoa frosty pod rot fungus</name>
    <name type="synonym">Crinipellis roreri</name>
    <dbReference type="NCBI Taxonomy" id="1381753"/>
    <lineage>
        <taxon>Eukaryota</taxon>
        <taxon>Fungi</taxon>
        <taxon>Dikarya</taxon>
        <taxon>Basidiomycota</taxon>
        <taxon>Agaricomycotina</taxon>
        <taxon>Agaricomycetes</taxon>
        <taxon>Agaricomycetidae</taxon>
        <taxon>Agaricales</taxon>
        <taxon>Marasmiineae</taxon>
        <taxon>Marasmiaceae</taxon>
        <taxon>Moniliophthora</taxon>
    </lineage>
</organism>
<dbReference type="KEGG" id="mrr:Moror_13110"/>
<accession>V2YBF8</accession>
<dbReference type="AlphaFoldDB" id="V2YBF8"/>
<comment type="caution">
    <text evidence="1">The sequence shown here is derived from an EMBL/GenBank/DDBJ whole genome shotgun (WGS) entry which is preliminary data.</text>
</comment>
<name>V2YBF8_MONRO</name>
<dbReference type="OrthoDB" id="3197992at2759"/>
<gene>
    <name evidence="1" type="ORF">Moror_13110</name>
</gene>
<sequence length="135" mass="15364">MTPGCVPSSPDNGIFAENSGTLVHSLMARLIFRQQHRIGASTVIHTKLSSAFLLQSSPRAPVHPDHNRCVHENSVVTRIQDADPFRTIFSHIHKPDAQCDCNQEIRVERQTVNTWYTVCDNCKRVELDRRVGRKY</sequence>
<evidence type="ECO:0000313" key="2">
    <source>
        <dbReference type="Proteomes" id="UP000017559"/>
    </source>
</evidence>
<dbReference type="Proteomes" id="UP000017559">
    <property type="component" value="Unassembled WGS sequence"/>
</dbReference>
<protein>
    <submittedName>
        <fullName evidence="1">Uncharacterized protein</fullName>
    </submittedName>
</protein>
<keyword evidence="2" id="KW-1185">Reference proteome</keyword>
<dbReference type="EMBL" id="AWSO01000595">
    <property type="protein sequence ID" value="ESK89029.1"/>
    <property type="molecule type" value="Genomic_DNA"/>
</dbReference>